<keyword evidence="1" id="KW-1133">Transmembrane helix</keyword>
<evidence type="ECO:0000313" key="3">
    <source>
        <dbReference type="Proteomes" id="UP001139451"/>
    </source>
</evidence>
<organism evidence="2 3">
    <name type="scientific">Sphingomonas tagetis</name>
    <dbReference type="NCBI Taxonomy" id="2949092"/>
    <lineage>
        <taxon>Bacteria</taxon>
        <taxon>Pseudomonadati</taxon>
        <taxon>Pseudomonadota</taxon>
        <taxon>Alphaproteobacteria</taxon>
        <taxon>Sphingomonadales</taxon>
        <taxon>Sphingomonadaceae</taxon>
        <taxon>Sphingomonas</taxon>
    </lineage>
</organism>
<accession>A0A9X2HLJ3</accession>
<evidence type="ECO:0000256" key="1">
    <source>
        <dbReference type="SAM" id="Phobius"/>
    </source>
</evidence>
<dbReference type="Pfam" id="PF11902">
    <property type="entry name" value="DUF3422"/>
    <property type="match status" value="1"/>
</dbReference>
<keyword evidence="3" id="KW-1185">Reference proteome</keyword>
<keyword evidence="1" id="KW-0472">Membrane</keyword>
<protein>
    <submittedName>
        <fullName evidence="2">DUF3422 domain-containing protein</fullName>
    </submittedName>
</protein>
<feature type="transmembrane region" description="Helical" evidence="1">
    <location>
        <begin position="343"/>
        <end position="361"/>
    </location>
</feature>
<name>A0A9X2HLJ3_9SPHN</name>
<keyword evidence="1" id="KW-0812">Transmembrane</keyword>
<dbReference type="RefSeq" id="WP_254292173.1">
    <property type="nucleotide sequence ID" value="NZ_JAMLDX010000003.1"/>
</dbReference>
<evidence type="ECO:0000313" key="2">
    <source>
        <dbReference type="EMBL" id="MCP3729979.1"/>
    </source>
</evidence>
<gene>
    <name evidence="2" type="ORF">M9978_06010</name>
</gene>
<proteinExistence type="predicted"/>
<dbReference type="AlphaFoldDB" id="A0A9X2HLJ3"/>
<sequence length="400" mass="43872">MHLRKPLRLAAPGQMIQFVMLADHRAAAAAESFLHTHISAAAIPGRFWTGEIDGFAFAFERHSEFITYSFIAPGRRDDLFDVAQFAPIKPHIDAIPGKLIRANHVQLLDAGTAIPSAAQLARHFSLDDLVSSTASDGKAQIWSDFRIHGDGFGRLLIADKGLAGSDASLLTQRLQELGNYRKMALLGLPIAQEHMPRVGLLEQQLADLAQRIADERTDDDAVMADISRLSAEVARIGAQTRFRMSATQAYAEICLDRLESLEVRPVAGFPSLGDFTERRLLPAMRTCAAFSRRLDDLAERAAWTDALLRTRIDTQLARQNRNLLASMNHRTDMQLRLQQTVEGLSAVAISYYLIGLLAYVVKAAHLAVPAVPVEAAIAVLVPIVLAVVALTVRRLRHVGG</sequence>
<dbReference type="EMBL" id="JAMLDX010000003">
    <property type="protein sequence ID" value="MCP3729979.1"/>
    <property type="molecule type" value="Genomic_DNA"/>
</dbReference>
<comment type="caution">
    <text evidence="2">The sequence shown here is derived from an EMBL/GenBank/DDBJ whole genome shotgun (WGS) entry which is preliminary data.</text>
</comment>
<feature type="transmembrane region" description="Helical" evidence="1">
    <location>
        <begin position="373"/>
        <end position="392"/>
    </location>
</feature>
<dbReference type="Proteomes" id="UP001139451">
    <property type="component" value="Unassembled WGS sequence"/>
</dbReference>
<reference evidence="2" key="1">
    <citation type="submission" date="2022-05" db="EMBL/GenBank/DDBJ databases">
        <title>Sphingomonas sp. strain MG17 Genome sequencing and assembly.</title>
        <authorList>
            <person name="Kim I."/>
        </authorList>
    </citation>
    <scope>NUCLEOTIDE SEQUENCE</scope>
    <source>
        <strain evidence="2">MG17</strain>
    </source>
</reference>
<dbReference type="InterPro" id="IPR021830">
    <property type="entry name" value="DUF3422"/>
</dbReference>